<dbReference type="EMBL" id="MNCJ02000321">
    <property type="protein sequence ID" value="KAF5803758.1"/>
    <property type="molecule type" value="Genomic_DNA"/>
</dbReference>
<feature type="domain" description="DUF668" evidence="1">
    <location>
        <begin position="328"/>
        <end position="414"/>
    </location>
</feature>
<protein>
    <recommendedName>
        <fullName evidence="6">DUF668 domain-containing protein</fullName>
    </recommendedName>
</protein>
<feature type="domain" description="DUF3475" evidence="2">
    <location>
        <begin position="85"/>
        <end position="139"/>
    </location>
</feature>
<gene>
    <name evidence="4" type="ORF">HannXRQ_Chr10g0288891</name>
    <name evidence="3" type="ORF">HanXRQr2_Chr06g0275231</name>
</gene>
<evidence type="ECO:0008006" key="6">
    <source>
        <dbReference type="Google" id="ProtNLM"/>
    </source>
</evidence>
<reference evidence="3" key="3">
    <citation type="submission" date="2020-06" db="EMBL/GenBank/DDBJ databases">
        <title>Helianthus annuus Genome sequencing and assembly Release 2.</title>
        <authorList>
            <person name="Gouzy J."/>
            <person name="Langlade N."/>
            <person name="Munos S."/>
        </authorList>
    </citation>
    <scope>NUCLEOTIDE SEQUENCE</scope>
    <source>
        <tissue evidence="3">Leaves</tissue>
    </source>
</reference>
<sequence length="546" mass="61854">MSSSTRSSHSPMTDDELFYSLSRELKPSTPARVVKPSYASTFLGKAGSFGFEVLDTLGSSMVELRSYGGFIPDSDLRRFKISMFAFEVANTIVKGFSLMESLTDENIRILLNETFLLEGVQLLVSTDKKELLRIAIADKREEFEIFSREVVRFGDMCKDRQWHNLDRVLLTISYLPNKIPREEAEIVMQGLVNLAQRTSELYHEYHALDRLEQVYRRKLDGVKSLHLHRKGESPMILQSELKHQRKLVRSLIKKSLWSKSMEEVVEKLVDVVTFIHQAIAETFDKYDLPEKEEQGNSYALAPESSFSAAVLAKSDEKNDKKTDITPERLGVSGLALHYANLITQIDNILASHPTCLHPNVRDTLYHGLPASVKAGLRARLQALDPTEVMTMPQIKAEMEKTLHWLVPMATSTTKVHQSFGWVGEWANTGFEFGNNTIRLQTLYHADKHKMDQSILDLIILLHRLICNPANGQLPTSKGLTRLSNGQLQRAKISLEDANLLEEVTEHRMVVLGVSKSQAFETVGKKKRAEVFASNRSMVSLLRKDVK</sequence>
<proteinExistence type="predicted"/>
<dbReference type="InterPro" id="IPR021864">
    <property type="entry name" value="DUF3475"/>
</dbReference>
<dbReference type="Gramene" id="mRNA:HanXRQr2_Chr06g0275231">
    <property type="protein sequence ID" value="mRNA:HanXRQr2_Chr06g0275231"/>
    <property type="gene ID" value="HanXRQr2_Chr06g0275231"/>
</dbReference>
<organism evidence="4 5">
    <name type="scientific">Helianthus annuus</name>
    <name type="common">Common sunflower</name>
    <dbReference type="NCBI Taxonomy" id="4232"/>
    <lineage>
        <taxon>Eukaryota</taxon>
        <taxon>Viridiplantae</taxon>
        <taxon>Streptophyta</taxon>
        <taxon>Embryophyta</taxon>
        <taxon>Tracheophyta</taxon>
        <taxon>Spermatophyta</taxon>
        <taxon>Magnoliopsida</taxon>
        <taxon>eudicotyledons</taxon>
        <taxon>Gunneridae</taxon>
        <taxon>Pentapetalae</taxon>
        <taxon>asterids</taxon>
        <taxon>campanulids</taxon>
        <taxon>Asterales</taxon>
        <taxon>Asteraceae</taxon>
        <taxon>Asteroideae</taxon>
        <taxon>Heliantheae alliance</taxon>
        <taxon>Heliantheae</taxon>
        <taxon>Helianthus</taxon>
    </lineage>
</organism>
<dbReference type="Pfam" id="PF11961">
    <property type="entry name" value="DUF3475"/>
    <property type="match status" value="1"/>
</dbReference>
<reference evidence="4" key="2">
    <citation type="submission" date="2017-02" db="EMBL/GenBank/DDBJ databases">
        <title>Sunflower complete genome.</title>
        <authorList>
            <person name="Langlade N."/>
            <person name="Munos S."/>
        </authorList>
    </citation>
    <scope>NUCLEOTIDE SEQUENCE [LARGE SCALE GENOMIC DNA]</scope>
    <source>
        <tissue evidence="4">Leaves</tissue>
    </source>
</reference>
<dbReference type="PANTHER" id="PTHR31730">
    <property type="entry name" value="OS01G0873900 PROTEIN"/>
    <property type="match status" value="1"/>
</dbReference>
<reference evidence="3 5" key="1">
    <citation type="journal article" date="2017" name="Nature">
        <title>The sunflower genome provides insights into oil metabolism, flowering and Asterid evolution.</title>
        <authorList>
            <person name="Badouin H."/>
            <person name="Gouzy J."/>
            <person name="Grassa C.J."/>
            <person name="Murat F."/>
            <person name="Staton S.E."/>
            <person name="Cottret L."/>
            <person name="Lelandais-Briere C."/>
            <person name="Owens G.L."/>
            <person name="Carrere S."/>
            <person name="Mayjonade B."/>
            <person name="Legrand L."/>
            <person name="Gill N."/>
            <person name="Kane N.C."/>
            <person name="Bowers J.E."/>
            <person name="Hubner S."/>
            <person name="Bellec A."/>
            <person name="Berard A."/>
            <person name="Berges H."/>
            <person name="Blanchet N."/>
            <person name="Boniface M.C."/>
            <person name="Brunel D."/>
            <person name="Catrice O."/>
            <person name="Chaidir N."/>
            <person name="Claudel C."/>
            <person name="Donnadieu C."/>
            <person name="Faraut T."/>
            <person name="Fievet G."/>
            <person name="Helmstetter N."/>
            <person name="King M."/>
            <person name="Knapp S.J."/>
            <person name="Lai Z."/>
            <person name="Le Paslier M.C."/>
            <person name="Lippi Y."/>
            <person name="Lorenzon L."/>
            <person name="Mandel J.R."/>
            <person name="Marage G."/>
            <person name="Marchand G."/>
            <person name="Marquand E."/>
            <person name="Bret-Mestries E."/>
            <person name="Morien E."/>
            <person name="Nambeesan S."/>
            <person name="Nguyen T."/>
            <person name="Pegot-Espagnet P."/>
            <person name="Pouilly N."/>
            <person name="Raftis F."/>
            <person name="Sallet E."/>
            <person name="Schiex T."/>
            <person name="Thomas J."/>
            <person name="Vandecasteele C."/>
            <person name="Vares D."/>
            <person name="Vear F."/>
            <person name="Vautrin S."/>
            <person name="Crespi M."/>
            <person name="Mangin B."/>
            <person name="Burke J.M."/>
            <person name="Salse J."/>
            <person name="Munos S."/>
            <person name="Vincourt P."/>
            <person name="Rieseberg L.H."/>
            <person name="Langlade N.B."/>
        </authorList>
    </citation>
    <scope>NUCLEOTIDE SEQUENCE [LARGE SCALE GENOMIC DNA]</scope>
    <source>
        <strain evidence="5">cv. SF193</strain>
        <tissue evidence="3">Leaves</tissue>
    </source>
</reference>
<dbReference type="GO" id="GO:0045927">
    <property type="term" value="P:positive regulation of growth"/>
    <property type="evidence" value="ECO:0007669"/>
    <property type="project" value="InterPro"/>
</dbReference>
<keyword evidence="5" id="KW-1185">Reference proteome</keyword>
<dbReference type="EMBL" id="CM007899">
    <property type="protein sequence ID" value="OTG10551.1"/>
    <property type="molecule type" value="Genomic_DNA"/>
</dbReference>
<dbReference type="FunCoup" id="A0A251TKN9">
    <property type="interactions" value="443"/>
</dbReference>
<evidence type="ECO:0000313" key="3">
    <source>
        <dbReference type="EMBL" id="KAF5803758.1"/>
    </source>
</evidence>
<dbReference type="InterPro" id="IPR007700">
    <property type="entry name" value="DUF668"/>
</dbReference>
<dbReference type="Proteomes" id="UP000215914">
    <property type="component" value="Chromosome 10"/>
</dbReference>
<evidence type="ECO:0000259" key="2">
    <source>
        <dbReference type="Pfam" id="PF11961"/>
    </source>
</evidence>
<evidence type="ECO:0000313" key="4">
    <source>
        <dbReference type="EMBL" id="OTG10551.1"/>
    </source>
</evidence>
<dbReference type="AlphaFoldDB" id="A0A251TKN9"/>
<dbReference type="PANTHER" id="PTHR31730:SF18">
    <property type="entry name" value="PROTEIN PSK SIMULATOR 2"/>
    <property type="match status" value="1"/>
</dbReference>
<evidence type="ECO:0000313" key="5">
    <source>
        <dbReference type="Proteomes" id="UP000215914"/>
    </source>
</evidence>
<evidence type="ECO:0000259" key="1">
    <source>
        <dbReference type="Pfam" id="PF05003"/>
    </source>
</evidence>
<dbReference type="OMA" id="CYSNSRT"/>
<dbReference type="OrthoDB" id="2020544at2759"/>
<dbReference type="Pfam" id="PF05003">
    <property type="entry name" value="DUF668"/>
    <property type="match status" value="1"/>
</dbReference>
<name>A0A251TKN9_HELAN</name>
<accession>A0A251TKN9</accession>
<dbReference type="InParanoid" id="A0A251TKN9"/>
<dbReference type="InterPro" id="IPR045021">
    <property type="entry name" value="PSI1/2/3"/>
</dbReference>